<dbReference type="Proteomes" id="UP001596305">
    <property type="component" value="Unassembled WGS sequence"/>
</dbReference>
<proteinExistence type="predicted"/>
<dbReference type="EMBL" id="JBHSTM010000002">
    <property type="protein sequence ID" value="MFC6423914.1"/>
    <property type="molecule type" value="Genomic_DNA"/>
</dbReference>
<protein>
    <submittedName>
        <fullName evidence="1">Uncharacterized protein</fullName>
    </submittedName>
</protein>
<dbReference type="SUPFAM" id="SSF82171">
    <property type="entry name" value="DPP6 N-terminal domain-like"/>
    <property type="match status" value="1"/>
</dbReference>
<sequence length="393" mass="43608">MTVDLRTSAVRAVAAADDGPGFFVVADGRLLSTVGRGPEAEVVCEVPCIREIRGPGYWEGRPLEVLLYVHGSWVWVAERFGENATLVNTVTGLVREHSRVLDDGYPEHSVGFVEREGRTLLIAPTAWNRLDVFDVESGELLTDREMYRRGVGDRNAPGGWEIEEENWSWLAVSSPLVSPDSRHFLCQSDNYDMPDPQVQIYTVEEFLTDWGASGAHAEGGMSGFNRSIAFIDDATFAMAMDDRVLGGFFFDEEDVAEQGYEYKQLGIFTIPSPLTRDGEKRWIDPVAVDCDVFPLDEHGEVRGELHYDKATGHLVALNANGASLVRLDGSVVEHLPETRFELGGVVEEFTTGAKATVWQYSTDRRLFYRWRDGVGIEECSFSWAGALDGAQPG</sequence>
<name>A0ABW1X8B4_9CELL</name>
<organism evidence="1 2">
    <name type="scientific">Oerskovia paurometabola</name>
    <dbReference type="NCBI Taxonomy" id="162170"/>
    <lineage>
        <taxon>Bacteria</taxon>
        <taxon>Bacillati</taxon>
        <taxon>Actinomycetota</taxon>
        <taxon>Actinomycetes</taxon>
        <taxon>Micrococcales</taxon>
        <taxon>Cellulomonadaceae</taxon>
        <taxon>Oerskovia</taxon>
    </lineage>
</organism>
<comment type="caution">
    <text evidence="1">The sequence shown here is derived from an EMBL/GenBank/DDBJ whole genome shotgun (WGS) entry which is preliminary data.</text>
</comment>
<accession>A0ABW1X8B4</accession>
<evidence type="ECO:0000313" key="1">
    <source>
        <dbReference type="EMBL" id="MFC6423914.1"/>
    </source>
</evidence>
<dbReference type="RefSeq" id="WP_204807100.1">
    <property type="nucleotide sequence ID" value="NZ_BAAAIY010000005.1"/>
</dbReference>
<reference evidence="2" key="1">
    <citation type="journal article" date="2019" name="Int. J. Syst. Evol. Microbiol.">
        <title>The Global Catalogue of Microorganisms (GCM) 10K type strain sequencing project: providing services to taxonomists for standard genome sequencing and annotation.</title>
        <authorList>
            <consortium name="The Broad Institute Genomics Platform"/>
            <consortium name="The Broad Institute Genome Sequencing Center for Infectious Disease"/>
            <person name="Wu L."/>
            <person name="Ma J."/>
        </authorList>
    </citation>
    <scope>NUCLEOTIDE SEQUENCE [LARGE SCALE GENOMIC DNA]</scope>
    <source>
        <strain evidence="2">CCUG 47105</strain>
    </source>
</reference>
<evidence type="ECO:0000313" key="2">
    <source>
        <dbReference type="Proteomes" id="UP001596305"/>
    </source>
</evidence>
<keyword evidence="2" id="KW-1185">Reference proteome</keyword>
<gene>
    <name evidence="1" type="ORF">ACFP71_03695</name>
</gene>